<accession>A0A6J4M7B8</accession>
<protein>
    <submittedName>
        <fullName evidence="1">Uncharacterized protein</fullName>
    </submittedName>
</protein>
<dbReference type="AlphaFoldDB" id="A0A6J4M7B8"/>
<sequence length="155" mass="17459">MHPRYFEFFDLERSLLVATETVRDARALELRLRRMLVEHNAPAPLTMRMEAGGASEWYRGAYDELERAVHALAASGYTVHAPAGDWFRKALEARAPLLYAWVDAMLTVEELEGLAGATPAQSRVRDALDAYRAVNLDIDAWVPPAALEWYARSGR</sequence>
<evidence type="ECO:0000313" key="1">
    <source>
        <dbReference type="EMBL" id="CAA9350216.1"/>
    </source>
</evidence>
<gene>
    <name evidence="1" type="ORF">AVDCRST_MAG71-2734</name>
</gene>
<dbReference type="EMBL" id="CADCUA010000644">
    <property type="protein sequence ID" value="CAA9350216.1"/>
    <property type="molecule type" value="Genomic_DNA"/>
</dbReference>
<organism evidence="1">
    <name type="scientific">uncultured Lysobacter sp</name>
    <dbReference type="NCBI Taxonomy" id="271060"/>
    <lineage>
        <taxon>Bacteria</taxon>
        <taxon>Pseudomonadati</taxon>
        <taxon>Pseudomonadota</taxon>
        <taxon>Gammaproteobacteria</taxon>
        <taxon>Lysobacterales</taxon>
        <taxon>Lysobacteraceae</taxon>
        <taxon>Lysobacter</taxon>
        <taxon>environmental samples</taxon>
    </lineage>
</organism>
<reference evidence="1" key="1">
    <citation type="submission" date="2020-02" db="EMBL/GenBank/DDBJ databases">
        <authorList>
            <person name="Meier V. D."/>
        </authorList>
    </citation>
    <scope>NUCLEOTIDE SEQUENCE</scope>
    <source>
        <strain evidence="1">AVDCRST_MAG71</strain>
    </source>
</reference>
<proteinExistence type="predicted"/>
<name>A0A6J4M7B8_9GAMM</name>